<dbReference type="Proteomes" id="UP000299102">
    <property type="component" value="Unassembled WGS sequence"/>
</dbReference>
<gene>
    <name evidence="1" type="ORF">EVAR_75180_1</name>
</gene>
<dbReference type="EMBL" id="BGZK01000112">
    <property type="protein sequence ID" value="GBP19887.1"/>
    <property type="molecule type" value="Genomic_DNA"/>
</dbReference>
<evidence type="ECO:0000313" key="1">
    <source>
        <dbReference type="EMBL" id="GBP19887.1"/>
    </source>
</evidence>
<proteinExistence type="predicted"/>
<evidence type="ECO:0000313" key="2">
    <source>
        <dbReference type="Proteomes" id="UP000299102"/>
    </source>
</evidence>
<organism evidence="1 2">
    <name type="scientific">Eumeta variegata</name>
    <name type="common">Bagworm moth</name>
    <name type="synonym">Eumeta japonica</name>
    <dbReference type="NCBI Taxonomy" id="151549"/>
    <lineage>
        <taxon>Eukaryota</taxon>
        <taxon>Metazoa</taxon>
        <taxon>Ecdysozoa</taxon>
        <taxon>Arthropoda</taxon>
        <taxon>Hexapoda</taxon>
        <taxon>Insecta</taxon>
        <taxon>Pterygota</taxon>
        <taxon>Neoptera</taxon>
        <taxon>Endopterygota</taxon>
        <taxon>Lepidoptera</taxon>
        <taxon>Glossata</taxon>
        <taxon>Ditrysia</taxon>
        <taxon>Tineoidea</taxon>
        <taxon>Psychidae</taxon>
        <taxon>Oiketicinae</taxon>
        <taxon>Eumeta</taxon>
    </lineage>
</organism>
<name>A0A4C1U105_EUMVA</name>
<dbReference type="AlphaFoldDB" id="A0A4C1U105"/>
<sequence length="88" mass="10072">MTRCQGEHMPRAEWYEGVQTFHIANVAPRGTRANPVVLKPLSLYNGSLGDRLFLSYTRGNNMNKKKINYYTKKTTFREGEIEATGEDC</sequence>
<accession>A0A4C1U105</accession>
<comment type="caution">
    <text evidence="1">The sequence shown here is derived from an EMBL/GenBank/DDBJ whole genome shotgun (WGS) entry which is preliminary data.</text>
</comment>
<protein>
    <submittedName>
        <fullName evidence="1">Uncharacterized protein</fullName>
    </submittedName>
</protein>
<keyword evidence="2" id="KW-1185">Reference proteome</keyword>
<reference evidence="1 2" key="1">
    <citation type="journal article" date="2019" name="Commun. Biol.">
        <title>The bagworm genome reveals a unique fibroin gene that provides high tensile strength.</title>
        <authorList>
            <person name="Kono N."/>
            <person name="Nakamura H."/>
            <person name="Ohtoshi R."/>
            <person name="Tomita M."/>
            <person name="Numata K."/>
            <person name="Arakawa K."/>
        </authorList>
    </citation>
    <scope>NUCLEOTIDE SEQUENCE [LARGE SCALE GENOMIC DNA]</scope>
</reference>